<proteinExistence type="inferred from homology"/>
<keyword evidence="5 8" id="KW-0812">Transmembrane</keyword>
<feature type="transmembrane region" description="Helical" evidence="8">
    <location>
        <begin position="42"/>
        <end position="63"/>
    </location>
</feature>
<evidence type="ECO:0000256" key="5">
    <source>
        <dbReference type="ARBA" id="ARBA00022692"/>
    </source>
</evidence>
<evidence type="ECO:0000256" key="3">
    <source>
        <dbReference type="ARBA" id="ARBA00022448"/>
    </source>
</evidence>
<feature type="transmembrane region" description="Helical" evidence="8">
    <location>
        <begin position="306"/>
        <end position="324"/>
    </location>
</feature>
<feature type="transmembrane region" description="Helical" evidence="8">
    <location>
        <begin position="83"/>
        <end position="102"/>
    </location>
</feature>
<evidence type="ECO:0000256" key="7">
    <source>
        <dbReference type="ARBA" id="ARBA00023136"/>
    </source>
</evidence>
<dbReference type="Proteomes" id="UP000247078">
    <property type="component" value="Unassembled WGS sequence"/>
</dbReference>
<evidence type="ECO:0000256" key="4">
    <source>
        <dbReference type="ARBA" id="ARBA00022544"/>
    </source>
</evidence>
<evidence type="ECO:0000256" key="2">
    <source>
        <dbReference type="ARBA" id="ARBA00007998"/>
    </source>
</evidence>
<feature type="transmembrane region" description="Helical" evidence="8">
    <location>
        <begin position="221"/>
        <end position="243"/>
    </location>
</feature>
<feature type="transmembrane region" description="Helical" evidence="8">
    <location>
        <begin position="12"/>
        <end position="30"/>
    </location>
</feature>
<dbReference type="InterPro" id="IPR004761">
    <property type="entry name" value="Spore_GerAB"/>
</dbReference>
<keyword evidence="7 8" id="KW-0472">Membrane</keyword>
<comment type="subcellular location">
    <subcellularLocation>
        <location evidence="1">Membrane</location>
        <topology evidence="1">Multi-pass membrane protein</topology>
    </subcellularLocation>
</comment>
<dbReference type="RefSeq" id="WP_110001533.1">
    <property type="nucleotide sequence ID" value="NZ_QGTZ01000013.1"/>
</dbReference>
<feature type="transmembrane region" description="Helical" evidence="8">
    <location>
        <begin position="114"/>
        <end position="135"/>
    </location>
</feature>
<dbReference type="NCBIfam" id="TIGR00912">
    <property type="entry name" value="2A0309"/>
    <property type="match status" value="1"/>
</dbReference>
<evidence type="ECO:0000256" key="1">
    <source>
        <dbReference type="ARBA" id="ARBA00004141"/>
    </source>
</evidence>
<name>A0A855XSW0_9BACL</name>
<dbReference type="EMBL" id="QGTZ01000013">
    <property type="protein sequence ID" value="PWW35036.1"/>
    <property type="molecule type" value="Genomic_DNA"/>
</dbReference>
<dbReference type="AlphaFoldDB" id="A0A855XSW0"/>
<sequence length="366" mass="40563">MNRSTDKLTTTQTGVMIINYMLGAGILTLPRTTVEAVDTPDVWISIIISGLIATIIGIMLVILCRRFPGKTGFQFVQEITGSWIAFILGAIVIIYFLVISAFEIRVMAEVTGLYLLEGTPVWAIVMVFMWVGIYLNSGGLGAVARLFEIILPITLIIFVIAILLSSKLFEINNLRPVLGEGIKPVFKGLKSTLLAYTGYEVMFVIMAYMQHPQKGIKAVMWGTLVPTGIYLITVVMVIGSLSIEGMKTRTWPTLDLMRSFELQGLIFERFESLLLVIWIMQIFSTFSITHYAATVGCTQLFKSNKILPAMFILLPIIYIIALIPKDVNETFSLGDAMGNLSIYLFGILPTILLLISIIRKKGGKNA</sequence>
<keyword evidence="6 8" id="KW-1133">Transmembrane helix</keyword>
<dbReference type="Pfam" id="PF03845">
    <property type="entry name" value="Spore_permease"/>
    <property type="match status" value="1"/>
</dbReference>
<feature type="transmembrane region" description="Helical" evidence="8">
    <location>
        <begin position="189"/>
        <end position="209"/>
    </location>
</feature>
<keyword evidence="3" id="KW-0813">Transport</keyword>
<gene>
    <name evidence="9" type="ORF">DET56_11339</name>
</gene>
<organism evidence="9 10">
    <name type="scientific">Paenibacillus pabuli</name>
    <dbReference type="NCBI Taxonomy" id="1472"/>
    <lineage>
        <taxon>Bacteria</taxon>
        <taxon>Bacillati</taxon>
        <taxon>Bacillota</taxon>
        <taxon>Bacilli</taxon>
        <taxon>Bacillales</taxon>
        <taxon>Paenibacillaceae</taxon>
        <taxon>Paenibacillus</taxon>
    </lineage>
</organism>
<comment type="similarity">
    <text evidence="2">Belongs to the amino acid-polyamine-organocation (APC) superfamily. Spore germination protein (SGP) (TC 2.A.3.9) family.</text>
</comment>
<dbReference type="GO" id="GO:0009847">
    <property type="term" value="P:spore germination"/>
    <property type="evidence" value="ECO:0007669"/>
    <property type="project" value="InterPro"/>
</dbReference>
<comment type="caution">
    <text evidence="9">The sequence shown here is derived from an EMBL/GenBank/DDBJ whole genome shotgun (WGS) entry which is preliminary data.</text>
</comment>
<reference evidence="9 10" key="1">
    <citation type="submission" date="2018-05" db="EMBL/GenBank/DDBJ databases">
        <title>Freshwater and sediment microbial communities from various areas in North America, analyzing microbe dynamics in response to fracking.</title>
        <authorList>
            <person name="Lamendella R."/>
        </authorList>
    </citation>
    <scope>NUCLEOTIDE SEQUENCE [LARGE SCALE GENOMIC DNA]</scope>
    <source>
        <strain evidence="9 10">DB-3</strain>
    </source>
</reference>
<feature type="transmembrane region" description="Helical" evidence="8">
    <location>
        <begin position="336"/>
        <end position="358"/>
    </location>
</feature>
<dbReference type="PANTHER" id="PTHR34975:SF2">
    <property type="entry name" value="SPORE GERMINATION PROTEIN A2"/>
    <property type="match status" value="1"/>
</dbReference>
<evidence type="ECO:0000313" key="10">
    <source>
        <dbReference type="Proteomes" id="UP000247078"/>
    </source>
</evidence>
<feature type="transmembrane region" description="Helical" evidence="8">
    <location>
        <begin position="147"/>
        <end position="169"/>
    </location>
</feature>
<dbReference type="Gene3D" id="1.20.1740.10">
    <property type="entry name" value="Amino acid/polyamine transporter I"/>
    <property type="match status" value="1"/>
</dbReference>
<dbReference type="PIRSF" id="PIRSF006060">
    <property type="entry name" value="AA_transporter"/>
    <property type="match status" value="1"/>
</dbReference>
<accession>A0A855XSW0</accession>
<evidence type="ECO:0000313" key="9">
    <source>
        <dbReference type="EMBL" id="PWW35036.1"/>
    </source>
</evidence>
<evidence type="ECO:0000256" key="6">
    <source>
        <dbReference type="ARBA" id="ARBA00022989"/>
    </source>
</evidence>
<keyword evidence="4" id="KW-0309">Germination</keyword>
<feature type="transmembrane region" description="Helical" evidence="8">
    <location>
        <begin position="273"/>
        <end position="294"/>
    </location>
</feature>
<protein>
    <submittedName>
        <fullName evidence="9">Spore germination protein</fullName>
    </submittedName>
</protein>
<evidence type="ECO:0000256" key="8">
    <source>
        <dbReference type="SAM" id="Phobius"/>
    </source>
</evidence>
<dbReference type="GO" id="GO:0016020">
    <property type="term" value="C:membrane"/>
    <property type="evidence" value="ECO:0007669"/>
    <property type="project" value="UniProtKB-SubCell"/>
</dbReference>
<dbReference type="PANTHER" id="PTHR34975">
    <property type="entry name" value="SPORE GERMINATION PROTEIN A2"/>
    <property type="match status" value="1"/>
</dbReference>